<dbReference type="PANTHER" id="PTHR38439:SF2">
    <property type="entry name" value="OUTER MEMBRANE PROTEIN H.8"/>
    <property type="match status" value="1"/>
</dbReference>
<sequence length="152" mass="15575">MRPYLIAAALLAASVSCASFGARAATCSADLEGNDMMKYNLANIDVPKSCANFTINLKHTGKLAKTVMGHNVVIGKTADMAGIDSDGMKAGAPADYVQAGDARVVAHSKLIGGGETTSVSFPVAKIASGGPYAFFCSFPGHSTLMKGTLTVK</sequence>
<dbReference type="Pfam" id="PF00127">
    <property type="entry name" value="Copper-bind"/>
    <property type="match status" value="1"/>
</dbReference>
<dbReference type="Gene3D" id="2.60.40.420">
    <property type="entry name" value="Cupredoxins - blue copper proteins"/>
    <property type="match status" value="1"/>
</dbReference>
<gene>
    <name evidence="7" type="primary">azu</name>
    <name evidence="7" type="ORF">EA660_19570</name>
</gene>
<keyword evidence="3 5" id="KW-0249">Electron transport</keyword>
<keyword evidence="5" id="KW-0732">Signal</keyword>
<dbReference type="AlphaFoldDB" id="A0A4Q8L445"/>
<dbReference type="GO" id="GO:0009055">
    <property type="term" value="F:electron transfer activity"/>
    <property type="evidence" value="ECO:0007669"/>
    <property type="project" value="InterPro"/>
</dbReference>
<evidence type="ECO:0000256" key="2">
    <source>
        <dbReference type="ARBA" id="ARBA00022723"/>
    </source>
</evidence>
<protein>
    <recommendedName>
        <fullName evidence="5">Azurin</fullName>
    </recommendedName>
</protein>
<evidence type="ECO:0000256" key="1">
    <source>
        <dbReference type="ARBA" id="ARBA00022448"/>
    </source>
</evidence>
<dbReference type="InterPro" id="IPR028871">
    <property type="entry name" value="BlueCu_1_BS"/>
</dbReference>
<keyword evidence="2 5" id="KW-0479">Metal-binding</keyword>
<dbReference type="NCBIfam" id="TIGR02695">
    <property type="entry name" value="azurin"/>
    <property type="match status" value="1"/>
</dbReference>
<dbReference type="SUPFAM" id="SSF49503">
    <property type="entry name" value="Cupredoxins"/>
    <property type="match status" value="1"/>
</dbReference>
<dbReference type="Proteomes" id="UP000292627">
    <property type="component" value="Unassembled WGS sequence"/>
</dbReference>
<comment type="caution">
    <text evidence="7">The sequence shown here is derived from an EMBL/GenBank/DDBJ whole genome shotgun (WGS) entry which is preliminary data.</text>
</comment>
<accession>A0A4Q8L445</accession>
<organism evidence="7 8">
    <name type="scientific">Pseudoxanthomonas winnipegensis</name>
    <dbReference type="NCBI Taxonomy" id="2480810"/>
    <lineage>
        <taxon>Bacteria</taxon>
        <taxon>Pseudomonadati</taxon>
        <taxon>Pseudomonadota</taxon>
        <taxon>Gammaproteobacteria</taxon>
        <taxon>Lysobacterales</taxon>
        <taxon>Lysobacteraceae</taxon>
        <taxon>Pseudoxanthomonas</taxon>
    </lineage>
</organism>
<dbReference type="InterPro" id="IPR000923">
    <property type="entry name" value="BlueCu_1"/>
</dbReference>
<dbReference type="GO" id="GO:0005507">
    <property type="term" value="F:copper ion binding"/>
    <property type="evidence" value="ECO:0007669"/>
    <property type="project" value="UniProtKB-UniRule"/>
</dbReference>
<dbReference type="InterPro" id="IPR008972">
    <property type="entry name" value="Cupredoxin"/>
</dbReference>
<dbReference type="PROSITE" id="PS00196">
    <property type="entry name" value="COPPER_BLUE"/>
    <property type="match status" value="1"/>
</dbReference>
<dbReference type="PROSITE" id="PS51257">
    <property type="entry name" value="PROKAR_LIPOPROTEIN"/>
    <property type="match status" value="1"/>
</dbReference>
<comment type="function">
    <text evidence="5">Transfers electrons from cytochrome c551 to cytochrome oxidase.</text>
</comment>
<dbReference type="CDD" id="cd13922">
    <property type="entry name" value="Azurin"/>
    <property type="match status" value="1"/>
</dbReference>
<evidence type="ECO:0000313" key="7">
    <source>
        <dbReference type="EMBL" id="TAA19972.1"/>
    </source>
</evidence>
<feature type="chain" id="PRO_5021040262" description="Azurin" evidence="5">
    <location>
        <begin position="25"/>
        <end position="152"/>
    </location>
</feature>
<keyword evidence="4 5" id="KW-0186">Copper</keyword>
<evidence type="ECO:0000256" key="3">
    <source>
        <dbReference type="ARBA" id="ARBA00022982"/>
    </source>
</evidence>
<dbReference type="EMBL" id="SHMC01000012">
    <property type="protein sequence ID" value="TAA19972.1"/>
    <property type="molecule type" value="Genomic_DNA"/>
</dbReference>
<dbReference type="OrthoDB" id="9814063at2"/>
<comment type="subcellular location">
    <subcellularLocation>
        <location evidence="5">Periplasm</location>
    </subcellularLocation>
</comment>
<dbReference type="GO" id="GO:0042597">
    <property type="term" value="C:periplasmic space"/>
    <property type="evidence" value="ECO:0007669"/>
    <property type="project" value="UniProtKB-SubCell"/>
</dbReference>
<proteinExistence type="predicted"/>
<dbReference type="PANTHER" id="PTHR38439">
    <property type="entry name" value="AURACYANIN-B"/>
    <property type="match status" value="1"/>
</dbReference>
<evidence type="ECO:0000256" key="4">
    <source>
        <dbReference type="ARBA" id="ARBA00023008"/>
    </source>
</evidence>
<reference evidence="7 8" key="1">
    <citation type="submission" date="2019-02" db="EMBL/GenBank/DDBJ databases">
        <title>WGS of Pseudoxanthomonas species novum from clinical isolates.</title>
        <authorList>
            <person name="Bernier A.-M."/>
            <person name="Bernard K."/>
            <person name="Vachon A."/>
        </authorList>
    </citation>
    <scope>NUCLEOTIDE SEQUENCE [LARGE SCALE GENOMIC DNA]</scope>
    <source>
        <strain evidence="7 8">NML171200</strain>
    </source>
</reference>
<keyword evidence="5" id="KW-0574">Periplasm</keyword>
<dbReference type="InterPro" id="IPR050845">
    <property type="entry name" value="Cu-binding_ET"/>
</dbReference>
<name>A0A4Q8L445_9GAMM</name>
<feature type="domain" description="Blue (type 1) copper" evidence="6">
    <location>
        <begin position="26"/>
        <end position="152"/>
    </location>
</feature>
<dbReference type="InterPro" id="IPR014068">
    <property type="entry name" value="Azurin"/>
</dbReference>
<evidence type="ECO:0000313" key="8">
    <source>
        <dbReference type="Proteomes" id="UP000292627"/>
    </source>
</evidence>
<feature type="signal peptide" evidence="5">
    <location>
        <begin position="1"/>
        <end position="24"/>
    </location>
</feature>
<evidence type="ECO:0000259" key="6">
    <source>
        <dbReference type="Pfam" id="PF00127"/>
    </source>
</evidence>
<evidence type="ECO:0000256" key="5">
    <source>
        <dbReference type="RuleBase" id="RU363017"/>
    </source>
</evidence>
<dbReference type="RefSeq" id="WP_130553117.1">
    <property type="nucleotide sequence ID" value="NZ_SHMC01000012.1"/>
</dbReference>
<keyword evidence="1 5" id="KW-0813">Transport</keyword>